<protein>
    <submittedName>
        <fullName evidence="3">Thioredoxin family protein</fullName>
    </submittedName>
</protein>
<dbReference type="InterPro" id="IPR036249">
    <property type="entry name" value="Thioredoxin-like_sf"/>
</dbReference>
<name>A0ABQ6UG12_9ACTN</name>
<dbReference type="EMBL" id="WAAR01000062">
    <property type="protein sequence ID" value="KAB1112455.1"/>
    <property type="molecule type" value="Genomic_DNA"/>
</dbReference>
<dbReference type="Pfam" id="PF00085">
    <property type="entry name" value="Thioredoxin"/>
    <property type="match status" value="1"/>
</dbReference>
<accession>A0ABQ6UG12</accession>
<gene>
    <name evidence="3" type="ORF">F6X54_15220</name>
</gene>
<feature type="domain" description="Thioredoxin" evidence="2">
    <location>
        <begin position="25"/>
        <end position="159"/>
    </location>
</feature>
<dbReference type="CDD" id="cd02947">
    <property type="entry name" value="TRX_family"/>
    <property type="match status" value="1"/>
</dbReference>
<dbReference type="SUPFAM" id="SSF52833">
    <property type="entry name" value="Thioredoxin-like"/>
    <property type="match status" value="1"/>
</dbReference>
<reference evidence="3 4" key="1">
    <citation type="submission" date="2019-09" db="EMBL/GenBank/DDBJ databases">
        <title>High taxonomic diversity of Micromonospora strains isolated from Medicago sativa nodules in different geographical locations.</title>
        <authorList>
            <person name="Martinez-Hidalgo P."/>
            <person name="Flores-Felix J.D."/>
            <person name="Velazquez E."/>
            <person name="Brau L."/>
            <person name="Trujillo M.E."/>
            <person name="Martinez-Molina E."/>
        </authorList>
    </citation>
    <scope>NUCLEOTIDE SEQUENCE [LARGE SCALE GENOMIC DNA]</scope>
    <source>
        <strain evidence="3 4">ALFB5</strain>
    </source>
</reference>
<dbReference type="InterPro" id="IPR013766">
    <property type="entry name" value="Thioredoxin_domain"/>
</dbReference>
<keyword evidence="1" id="KW-1133">Transmembrane helix</keyword>
<feature type="transmembrane region" description="Helical" evidence="1">
    <location>
        <begin position="20"/>
        <end position="37"/>
    </location>
</feature>
<sequence length="160" mass="17009">MAFRDPPWQPGPVQSPSPTGIVVLVAVLAAATAFGWWRRRHDGRLRAVRKRPPAADAPHRATLTALGVRPGEVTLVQFSAPVCAPCRAARRVLADVAARLDGIAVLEVGVDEHLDAARELDVWRTPTVLVVDAAGRVVRRAAGVPDRDDLIAALTAGAAR</sequence>
<keyword evidence="4" id="KW-1185">Reference proteome</keyword>
<dbReference type="PROSITE" id="PS51352">
    <property type="entry name" value="THIOREDOXIN_2"/>
    <property type="match status" value="1"/>
</dbReference>
<keyword evidence="1" id="KW-0812">Transmembrane</keyword>
<comment type="caution">
    <text evidence="3">The sequence shown here is derived from an EMBL/GenBank/DDBJ whole genome shotgun (WGS) entry which is preliminary data.</text>
</comment>
<evidence type="ECO:0000313" key="4">
    <source>
        <dbReference type="Proteomes" id="UP000471364"/>
    </source>
</evidence>
<evidence type="ECO:0000313" key="3">
    <source>
        <dbReference type="EMBL" id="KAB1112455.1"/>
    </source>
</evidence>
<evidence type="ECO:0000259" key="2">
    <source>
        <dbReference type="PROSITE" id="PS51352"/>
    </source>
</evidence>
<dbReference type="Proteomes" id="UP000471364">
    <property type="component" value="Unassembled WGS sequence"/>
</dbReference>
<proteinExistence type="predicted"/>
<evidence type="ECO:0000256" key="1">
    <source>
        <dbReference type="SAM" id="Phobius"/>
    </source>
</evidence>
<keyword evidence="1" id="KW-0472">Membrane</keyword>
<dbReference type="Gene3D" id="3.40.30.10">
    <property type="entry name" value="Glutaredoxin"/>
    <property type="match status" value="1"/>
</dbReference>
<organism evidence="3 4">
    <name type="scientific">Micromonospora aurantiaca</name>
    <name type="common">nom. illeg.</name>
    <dbReference type="NCBI Taxonomy" id="47850"/>
    <lineage>
        <taxon>Bacteria</taxon>
        <taxon>Bacillati</taxon>
        <taxon>Actinomycetota</taxon>
        <taxon>Actinomycetes</taxon>
        <taxon>Micromonosporales</taxon>
        <taxon>Micromonosporaceae</taxon>
        <taxon>Micromonospora</taxon>
    </lineage>
</organism>